<dbReference type="InterPro" id="IPR002641">
    <property type="entry name" value="PNPLA_dom"/>
</dbReference>
<evidence type="ECO:0000256" key="1">
    <source>
        <dbReference type="ARBA" id="ARBA00023098"/>
    </source>
</evidence>
<dbReference type="Proteomes" id="UP001553031">
    <property type="component" value="Unassembled WGS sequence"/>
</dbReference>
<feature type="active site" description="Nucleophile" evidence="2">
    <location>
        <position position="48"/>
    </location>
</feature>
<feature type="active site" description="Proton acceptor" evidence="2">
    <location>
        <position position="198"/>
    </location>
</feature>
<dbReference type="InterPro" id="IPR016035">
    <property type="entry name" value="Acyl_Trfase/lysoPLipase"/>
</dbReference>
<reference evidence="4 5" key="1">
    <citation type="submission" date="2024-06" db="EMBL/GenBank/DDBJ databases">
        <title>The Natural Products Discovery Center: Release of the First 8490 Sequenced Strains for Exploring Actinobacteria Biosynthetic Diversity.</title>
        <authorList>
            <person name="Kalkreuter E."/>
            <person name="Kautsar S.A."/>
            <person name="Yang D."/>
            <person name="Bader C.D."/>
            <person name="Teijaro C.N."/>
            <person name="Fluegel L."/>
            <person name="Davis C.M."/>
            <person name="Simpson J.R."/>
            <person name="Lauterbach L."/>
            <person name="Steele A.D."/>
            <person name="Gui C."/>
            <person name="Meng S."/>
            <person name="Li G."/>
            <person name="Viehrig K."/>
            <person name="Ye F."/>
            <person name="Su P."/>
            <person name="Kiefer A.F."/>
            <person name="Nichols A."/>
            <person name="Cepeda A.J."/>
            <person name="Yan W."/>
            <person name="Fan B."/>
            <person name="Jiang Y."/>
            <person name="Adhikari A."/>
            <person name="Zheng C.-J."/>
            <person name="Schuster L."/>
            <person name="Cowan T.M."/>
            <person name="Smanski M.J."/>
            <person name="Chevrette M.G."/>
            <person name="De Carvalho L.P.S."/>
            <person name="Shen B."/>
        </authorList>
    </citation>
    <scope>NUCLEOTIDE SEQUENCE [LARGE SCALE GENOMIC DNA]</scope>
    <source>
        <strain evidence="4 5">NPDC079179</strain>
    </source>
</reference>
<keyword evidence="5" id="KW-1185">Reference proteome</keyword>
<feature type="short sequence motif" description="GXSXG" evidence="2">
    <location>
        <begin position="46"/>
        <end position="50"/>
    </location>
</feature>
<feature type="domain" description="PNPLA" evidence="3">
    <location>
        <begin position="11"/>
        <end position="211"/>
    </location>
</feature>
<keyword evidence="1 2" id="KW-0443">Lipid metabolism</keyword>
<gene>
    <name evidence="4" type="ORF">AB0O96_06985</name>
</gene>
<dbReference type="RefSeq" id="WP_295109513.1">
    <property type="nucleotide sequence ID" value="NZ_JBFBLL010000004.1"/>
</dbReference>
<sequence length="294" mass="30290">MQNSTSTTRAVVLGGGGTAGIAWESGLLAGLLDSGVDLGAADLVVGTSAGSVVAVQLRANALTTHFPRTESPQASADAQGPVSSPAAPPFDAEKFVQLMGTAAESATGPQDARARLGARATASTAVMTEEAWLARIGHTLPRDWPTGELALTAVDSADGAFTVFNARSSVLLEKAVAASCTVPTVFPLVHIDGHAYMDGGMRSATNADLAAGHDKVLVISCNPEPRTSPFGPTLDESLLLIEETGDAFHITADDASRAAFGRNPLDPARRIPSFEAGLAQAEQLADRVKEFWSA</sequence>
<name>A0ABV3KCE2_9MICC</name>
<keyword evidence="2" id="KW-0378">Hydrolase</keyword>
<accession>A0ABV3KCE2</accession>
<protein>
    <submittedName>
        <fullName evidence="4">Patatin-like phospholipase family protein</fullName>
    </submittedName>
</protein>
<evidence type="ECO:0000313" key="4">
    <source>
        <dbReference type="EMBL" id="MEV8157937.1"/>
    </source>
</evidence>
<keyword evidence="2" id="KW-0442">Lipid degradation</keyword>
<feature type="short sequence motif" description="DGA/G" evidence="2">
    <location>
        <begin position="198"/>
        <end position="200"/>
    </location>
</feature>
<organism evidence="4 5">
    <name type="scientific">Kocuria salsicia</name>
    <dbReference type="NCBI Taxonomy" id="664639"/>
    <lineage>
        <taxon>Bacteria</taxon>
        <taxon>Bacillati</taxon>
        <taxon>Actinomycetota</taxon>
        <taxon>Actinomycetes</taxon>
        <taxon>Micrococcales</taxon>
        <taxon>Micrococcaceae</taxon>
        <taxon>Kocuria</taxon>
    </lineage>
</organism>
<dbReference type="Pfam" id="PF01734">
    <property type="entry name" value="Patatin"/>
    <property type="match status" value="1"/>
</dbReference>
<evidence type="ECO:0000256" key="2">
    <source>
        <dbReference type="PROSITE-ProRule" id="PRU01161"/>
    </source>
</evidence>
<dbReference type="SUPFAM" id="SSF52151">
    <property type="entry name" value="FabD/lysophospholipase-like"/>
    <property type="match status" value="1"/>
</dbReference>
<dbReference type="EMBL" id="JBFBLL010000004">
    <property type="protein sequence ID" value="MEV8157937.1"/>
    <property type="molecule type" value="Genomic_DNA"/>
</dbReference>
<proteinExistence type="predicted"/>
<evidence type="ECO:0000259" key="3">
    <source>
        <dbReference type="PROSITE" id="PS51635"/>
    </source>
</evidence>
<evidence type="ECO:0000313" key="5">
    <source>
        <dbReference type="Proteomes" id="UP001553031"/>
    </source>
</evidence>
<comment type="caution">
    <text evidence="4">The sequence shown here is derived from an EMBL/GenBank/DDBJ whole genome shotgun (WGS) entry which is preliminary data.</text>
</comment>
<dbReference type="PROSITE" id="PS51635">
    <property type="entry name" value="PNPLA"/>
    <property type="match status" value="1"/>
</dbReference>
<dbReference type="Gene3D" id="3.40.1090.10">
    <property type="entry name" value="Cytosolic phospholipase A2 catalytic domain"/>
    <property type="match status" value="2"/>
</dbReference>
<feature type="short sequence motif" description="GXGXXG" evidence="2">
    <location>
        <begin position="15"/>
        <end position="20"/>
    </location>
</feature>